<evidence type="ECO:0000313" key="2">
    <source>
        <dbReference type="Proteomes" id="UP000231414"/>
    </source>
</evidence>
<dbReference type="Proteomes" id="UP000231414">
    <property type="component" value="Unassembled WGS sequence"/>
</dbReference>
<dbReference type="EMBL" id="PEYW01000035">
    <property type="protein sequence ID" value="PIS20701.1"/>
    <property type="molecule type" value="Genomic_DNA"/>
</dbReference>
<accession>A0A2H0X776</accession>
<sequence>MEKSLFQVTEIIPVWNNYPIPIGTILRLLKENPKTEPRDDHWQKFYYLEVAEPATGGEYPVIGTDVRIAGSVFEKNLRQL</sequence>
<comment type="caution">
    <text evidence="1">The sequence shown here is derived from an EMBL/GenBank/DDBJ whole genome shotgun (WGS) entry which is preliminary data.</text>
</comment>
<name>A0A2H0X776_UNCKA</name>
<evidence type="ECO:0000313" key="1">
    <source>
        <dbReference type="EMBL" id="PIS20701.1"/>
    </source>
</evidence>
<proteinExistence type="predicted"/>
<dbReference type="AlphaFoldDB" id="A0A2H0X776"/>
<gene>
    <name evidence="1" type="ORF">COT52_02380</name>
</gene>
<reference evidence="2" key="1">
    <citation type="submission" date="2017-09" db="EMBL/GenBank/DDBJ databases">
        <title>Depth-based differentiation of microbial function through sediment-hosted aquifers and enrichment of novel symbionts in the deep terrestrial subsurface.</title>
        <authorList>
            <person name="Probst A.J."/>
            <person name="Ladd B."/>
            <person name="Jarett J.K."/>
            <person name="Geller-Mcgrath D.E."/>
            <person name="Sieber C.M.K."/>
            <person name="Emerson J.B."/>
            <person name="Anantharaman K."/>
            <person name="Thomas B.C."/>
            <person name="Malmstrom R."/>
            <person name="Stieglmeier M."/>
            <person name="Klingl A."/>
            <person name="Woyke T."/>
            <person name="Ryan C.M."/>
            <person name="Banfield J.F."/>
        </authorList>
    </citation>
    <scope>NUCLEOTIDE SEQUENCE [LARGE SCALE GENOMIC DNA]</scope>
</reference>
<protein>
    <submittedName>
        <fullName evidence="1">Uncharacterized protein</fullName>
    </submittedName>
</protein>
<organism evidence="1 2">
    <name type="scientific">candidate division WWE3 bacterium CG08_land_8_20_14_0_20_43_13</name>
    <dbReference type="NCBI Taxonomy" id="1975087"/>
    <lineage>
        <taxon>Bacteria</taxon>
        <taxon>Katanobacteria</taxon>
    </lineage>
</organism>